<sequence length="54" mass="5648">MIGNAVALLGLGGPTAYLCAAVVAHELREHRHRTIAAEPLSPARRPPLTAHQAA</sequence>
<name>A0A2N3V4R3_9NOCA</name>
<feature type="region of interest" description="Disordered" evidence="1">
    <location>
        <begin position="34"/>
        <end position="54"/>
    </location>
</feature>
<comment type="caution">
    <text evidence="2">The sequence shown here is derived from an EMBL/GenBank/DDBJ whole genome shotgun (WGS) entry which is preliminary data.</text>
</comment>
<proteinExistence type="predicted"/>
<reference evidence="2 3" key="1">
    <citation type="submission" date="2017-12" db="EMBL/GenBank/DDBJ databases">
        <title>Sequencing the genomes of 1000 Actinobacteria strains.</title>
        <authorList>
            <person name="Klenk H.-P."/>
        </authorList>
    </citation>
    <scope>NUCLEOTIDE SEQUENCE [LARGE SCALE GENOMIC DNA]</scope>
    <source>
        <strain evidence="2 3">DSM 44489</strain>
    </source>
</reference>
<evidence type="ECO:0000256" key="1">
    <source>
        <dbReference type="SAM" id="MobiDB-lite"/>
    </source>
</evidence>
<dbReference type="RefSeq" id="WP_170112368.1">
    <property type="nucleotide sequence ID" value="NZ_PJMW01000004.1"/>
</dbReference>
<dbReference type="Proteomes" id="UP000233766">
    <property type="component" value="Unassembled WGS sequence"/>
</dbReference>
<evidence type="ECO:0000313" key="3">
    <source>
        <dbReference type="Proteomes" id="UP000233766"/>
    </source>
</evidence>
<dbReference type="AlphaFoldDB" id="A0A2N3V4R3"/>
<accession>A0A2N3V4R3</accession>
<gene>
    <name evidence="2" type="ORF">ATK86_7488</name>
</gene>
<dbReference type="EMBL" id="PJMW01000004">
    <property type="protein sequence ID" value="PKV76556.1"/>
    <property type="molecule type" value="Genomic_DNA"/>
</dbReference>
<organism evidence="2 3">
    <name type="scientific">Nocardia fluminea</name>
    <dbReference type="NCBI Taxonomy" id="134984"/>
    <lineage>
        <taxon>Bacteria</taxon>
        <taxon>Bacillati</taxon>
        <taxon>Actinomycetota</taxon>
        <taxon>Actinomycetes</taxon>
        <taxon>Mycobacteriales</taxon>
        <taxon>Nocardiaceae</taxon>
        <taxon>Nocardia</taxon>
    </lineage>
</organism>
<keyword evidence="3" id="KW-1185">Reference proteome</keyword>
<evidence type="ECO:0000313" key="2">
    <source>
        <dbReference type="EMBL" id="PKV76556.1"/>
    </source>
</evidence>
<protein>
    <submittedName>
        <fullName evidence="2">Uncharacterized protein</fullName>
    </submittedName>
</protein>